<reference evidence="1" key="1">
    <citation type="submission" date="2020-08" db="EMBL/GenBank/DDBJ databases">
        <title>Multicomponent nature underlies the extraordinary mechanical properties of spider dragline silk.</title>
        <authorList>
            <person name="Kono N."/>
            <person name="Nakamura H."/>
            <person name="Mori M."/>
            <person name="Yoshida Y."/>
            <person name="Ohtoshi R."/>
            <person name="Malay A.D."/>
            <person name="Moran D.A.P."/>
            <person name="Tomita M."/>
            <person name="Numata K."/>
            <person name="Arakawa K."/>
        </authorList>
    </citation>
    <scope>NUCLEOTIDE SEQUENCE</scope>
</reference>
<comment type="caution">
    <text evidence="1">The sequence shown here is derived from an EMBL/GenBank/DDBJ whole genome shotgun (WGS) entry which is preliminary data.</text>
</comment>
<dbReference type="AlphaFoldDB" id="A0A8X6YMS8"/>
<dbReference type="EMBL" id="BMAV01020948">
    <property type="protein sequence ID" value="GFY74772.1"/>
    <property type="molecule type" value="Genomic_DNA"/>
</dbReference>
<evidence type="ECO:0000313" key="2">
    <source>
        <dbReference type="Proteomes" id="UP000886998"/>
    </source>
</evidence>
<sequence>MRLERRADLARELKKLIDDYEGTNAPKLCKKLKVPLKELLKRLEKSNDPTQQETIAMISNTLGANNDYFSWQFFVGLHNFITN</sequence>
<gene>
    <name evidence="1" type="ORF">TNIN_439061</name>
</gene>
<accession>A0A8X6YMS8</accession>
<organism evidence="1 2">
    <name type="scientific">Trichonephila inaurata madagascariensis</name>
    <dbReference type="NCBI Taxonomy" id="2747483"/>
    <lineage>
        <taxon>Eukaryota</taxon>
        <taxon>Metazoa</taxon>
        <taxon>Ecdysozoa</taxon>
        <taxon>Arthropoda</taxon>
        <taxon>Chelicerata</taxon>
        <taxon>Arachnida</taxon>
        <taxon>Araneae</taxon>
        <taxon>Araneomorphae</taxon>
        <taxon>Entelegynae</taxon>
        <taxon>Araneoidea</taxon>
        <taxon>Nephilidae</taxon>
        <taxon>Trichonephila</taxon>
        <taxon>Trichonephila inaurata</taxon>
    </lineage>
</organism>
<keyword evidence="2" id="KW-1185">Reference proteome</keyword>
<proteinExistence type="predicted"/>
<protein>
    <submittedName>
        <fullName evidence="1">Uncharacterized protein</fullName>
    </submittedName>
</protein>
<name>A0A8X6YMS8_9ARAC</name>
<dbReference type="Proteomes" id="UP000886998">
    <property type="component" value="Unassembled WGS sequence"/>
</dbReference>
<evidence type="ECO:0000313" key="1">
    <source>
        <dbReference type="EMBL" id="GFY74772.1"/>
    </source>
</evidence>